<name>A0AAD7E825_9AGAR</name>
<feature type="signal peptide" evidence="1">
    <location>
        <begin position="1"/>
        <end position="21"/>
    </location>
</feature>
<organism evidence="2 3">
    <name type="scientific">Mycena albidolilacea</name>
    <dbReference type="NCBI Taxonomy" id="1033008"/>
    <lineage>
        <taxon>Eukaryota</taxon>
        <taxon>Fungi</taxon>
        <taxon>Dikarya</taxon>
        <taxon>Basidiomycota</taxon>
        <taxon>Agaricomycotina</taxon>
        <taxon>Agaricomycetes</taxon>
        <taxon>Agaricomycetidae</taxon>
        <taxon>Agaricales</taxon>
        <taxon>Marasmiineae</taxon>
        <taxon>Mycenaceae</taxon>
        <taxon>Mycena</taxon>
    </lineage>
</organism>
<keyword evidence="1" id="KW-0732">Signal</keyword>
<sequence>MPVAPWLTASRSLCTVLVAAGAKRTPPKRAIPASSRGSQTLVVRSIQKRMGYSTQMASDGPVLWAIEYEDQWSETKGNSAQLHKSGYVCSNLFEQLGMRSGSPGKECAP</sequence>
<evidence type="ECO:0000313" key="2">
    <source>
        <dbReference type="EMBL" id="KAJ7302482.1"/>
    </source>
</evidence>
<comment type="caution">
    <text evidence="2">The sequence shown here is derived from an EMBL/GenBank/DDBJ whole genome shotgun (WGS) entry which is preliminary data.</text>
</comment>
<accession>A0AAD7E825</accession>
<evidence type="ECO:0000256" key="1">
    <source>
        <dbReference type="SAM" id="SignalP"/>
    </source>
</evidence>
<keyword evidence="3" id="KW-1185">Reference proteome</keyword>
<proteinExistence type="predicted"/>
<evidence type="ECO:0000313" key="3">
    <source>
        <dbReference type="Proteomes" id="UP001218218"/>
    </source>
</evidence>
<dbReference type="EMBL" id="JARIHO010000115">
    <property type="protein sequence ID" value="KAJ7302482.1"/>
    <property type="molecule type" value="Genomic_DNA"/>
</dbReference>
<dbReference type="Proteomes" id="UP001218218">
    <property type="component" value="Unassembled WGS sequence"/>
</dbReference>
<gene>
    <name evidence="2" type="ORF">DFH08DRAFT_826510</name>
</gene>
<dbReference type="AlphaFoldDB" id="A0AAD7E825"/>
<protein>
    <submittedName>
        <fullName evidence="2">Uncharacterized protein</fullName>
    </submittedName>
</protein>
<reference evidence="2" key="1">
    <citation type="submission" date="2023-03" db="EMBL/GenBank/DDBJ databases">
        <title>Massive genome expansion in bonnet fungi (Mycena s.s.) driven by repeated elements and novel gene families across ecological guilds.</title>
        <authorList>
            <consortium name="Lawrence Berkeley National Laboratory"/>
            <person name="Harder C.B."/>
            <person name="Miyauchi S."/>
            <person name="Viragh M."/>
            <person name="Kuo A."/>
            <person name="Thoen E."/>
            <person name="Andreopoulos B."/>
            <person name="Lu D."/>
            <person name="Skrede I."/>
            <person name="Drula E."/>
            <person name="Henrissat B."/>
            <person name="Morin E."/>
            <person name="Kohler A."/>
            <person name="Barry K."/>
            <person name="LaButti K."/>
            <person name="Morin E."/>
            <person name="Salamov A."/>
            <person name="Lipzen A."/>
            <person name="Mereny Z."/>
            <person name="Hegedus B."/>
            <person name="Baldrian P."/>
            <person name="Stursova M."/>
            <person name="Weitz H."/>
            <person name="Taylor A."/>
            <person name="Grigoriev I.V."/>
            <person name="Nagy L.G."/>
            <person name="Martin F."/>
            <person name="Kauserud H."/>
        </authorList>
    </citation>
    <scope>NUCLEOTIDE SEQUENCE</scope>
    <source>
        <strain evidence="2">CBHHK002</strain>
    </source>
</reference>
<feature type="chain" id="PRO_5041922422" evidence="1">
    <location>
        <begin position="22"/>
        <end position="109"/>
    </location>
</feature>